<evidence type="ECO:0000256" key="4">
    <source>
        <dbReference type="ARBA" id="ARBA00022840"/>
    </source>
</evidence>
<keyword evidence="5" id="KW-0862">Zinc</keyword>
<dbReference type="SUPFAM" id="SSF52540">
    <property type="entry name" value="P-loop containing nucleoside triphosphate hydrolases"/>
    <property type="match status" value="1"/>
</dbReference>
<accession>A0A0K2SML0</accession>
<evidence type="ECO:0000256" key="2">
    <source>
        <dbReference type="ARBA" id="ARBA00022801"/>
    </source>
</evidence>
<evidence type="ECO:0000259" key="7">
    <source>
        <dbReference type="PROSITE" id="PS51192"/>
    </source>
</evidence>
<dbReference type="GO" id="GO:0003676">
    <property type="term" value="F:nucleic acid binding"/>
    <property type="evidence" value="ECO:0007669"/>
    <property type="project" value="InterPro"/>
</dbReference>
<dbReference type="KEGG" id="lpil:LIP_2223"/>
<dbReference type="PROSITE" id="PS50966">
    <property type="entry name" value="ZF_SWIM"/>
    <property type="match status" value="1"/>
</dbReference>
<sequence>MGAGARFPLYERAEQMGLLDGASGLVVAPTATGKSFIGRSAIRRVLDRGDGRTQVYLVPFRALAREIYESFLDELQATTYRIRIATGDHRDAIRPEESDLLVATYESFDGLLRRSALRPGVVVADEFHLVADETRGPAVEGLVARLLHLRRAPTLIALSAVVENADELARWLGVPLLLGSAADRPVELELASRWVPDMDGALGQLVAEAVDEGSQALVFCSSRRGAEAVASRLAPLVAERLGERERQALAELADRLSGEDDETGRDLAEVVPAGVAFHHAGLSRSLRQQVEDAYRDRRLRVLAATPTLAAGVNLPAEVAVVRDVFRAEPFRGRFRYVLLSSGELLNMMGRAARPGLVGRGRGLALLDQRHRQDPEVQAVVAAIEKGRGGEVQSRLPDSFEALMRFVLSTVVERGETTRDDIAETFRHTLAHHQRQEPIHFDRTLTEDLLEDIPAYEKVVKAGGSLRLVEARAVPSGVRAVVRSGDHDYHVTLSVAGLECDCPAAQKFFRNQICKHQACALATLISASPGAADPEVYARAVYTSGHLFTRTLDLGTRLSMAIDLLARWSLIERAPSGWRATPVGEMASASGFDLLLVHEAVTRIHTVDQATCRDVARWAVIDFFADEKEEARWLEALDPWLDEVELGRFRLPERYRGDFERRLEDLARVARLYQRAAEVLGKEAVARAAKEAAGAVEYGVGPELVPLMALRFPQLGRARARLLYERGVTDVQALAASDPQALADPRRMPARLVAPWVERAQEIVRARAVAAADQEEAETELDELLARFRVAPEALEP</sequence>
<dbReference type="RefSeq" id="WP_068137841.1">
    <property type="nucleotide sequence ID" value="NZ_AP014924.1"/>
</dbReference>
<keyword evidence="10" id="KW-1185">Reference proteome</keyword>
<evidence type="ECO:0000256" key="5">
    <source>
        <dbReference type="PROSITE-ProRule" id="PRU00325"/>
    </source>
</evidence>
<proteinExistence type="predicted"/>
<dbReference type="PROSITE" id="PS51192">
    <property type="entry name" value="HELICASE_ATP_BIND_1"/>
    <property type="match status" value="1"/>
</dbReference>
<gene>
    <name evidence="9" type="ORF">LIP_2223</name>
</gene>
<evidence type="ECO:0000259" key="6">
    <source>
        <dbReference type="PROSITE" id="PS50966"/>
    </source>
</evidence>
<dbReference type="Gene3D" id="1.10.3380.20">
    <property type="match status" value="1"/>
</dbReference>
<dbReference type="GO" id="GO:0004386">
    <property type="term" value="F:helicase activity"/>
    <property type="evidence" value="ECO:0007669"/>
    <property type="project" value="UniProtKB-KW"/>
</dbReference>
<evidence type="ECO:0000313" key="10">
    <source>
        <dbReference type="Proteomes" id="UP000065807"/>
    </source>
</evidence>
<dbReference type="InterPro" id="IPR014001">
    <property type="entry name" value="Helicase_ATP-bd"/>
</dbReference>
<keyword evidence="2" id="KW-0378">Hydrolase</keyword>
<dbReference type="Gene3D" id="3.40.50.300">
    <property type="entry name" value="P-loop containing nucleotide triphosphate hydrolases"/>
    <property type="match status" value="2"/>
</dbReference>
<dbReference type="GO" id="GO:0016787">
    <property type="term" value="F:hydrolase activity"/>
    <property type="evidence" value="ECO:0007669"/>
    <property type="project" value="UniProtKB-KW"/>
</dbReference>
<dbReference type="GO" id="GO:0008270">
    <property type="term" value="F:zinc ion binding"/>
    <property type="evidence" value="ECO:0007669"/>
    <property type="project" value="UniProtKB-KW"/>
</dbReference>
<keyword evidence="1" id="KW-0547">Nucleotide-binding</keyword>
<evidence type="ECO:0000256" key="1">
    <source>
        <dbReference type="ARBA" id="ARBA00022741"/>
    </source>
</evidence>
<protein>
    <submittedName>
        <fullName evidence="9">Ski2-like helicase</fullName>
    </submittedName>
</protein>
<dbReference type="PANTHER" id="PTHR47961:SF10">
    <property type="entry name" value="ATP-DEPENDENT DNA HELICASE HEL308"/>
    <property type="match status" value="1"/>
</dbReference>
<reference evidence="10" key="2">
    <citation type="journal article" date="2016" name="Int. J. Syst. Evol. Microbiol.">
        <title>Complete genome sequence and cell structure of Limnochorda pilosa, a Gram-negative spore-former within the phylum Firmicutes.</title>
        <authorList>
            <person name="Watanabe M."/>
            <person name="Kojima H."/>
            <person name="Fukui M."/>
        </authorList>
    </citation>
    <scope>NUCLEOTIDE SEQUENCE [LARGE SCALE GENOMIC DNA]</scope>
    <source>
        <strain evidence="10">HC45</strain>
    </source>
</reference>
<reference evidence="10" key="1">
    <citation type="submission" date="2015-07" db="EMBL/GenBank/DDBJ databases">
        <title>Complete genome sequence and phylogenetic analysis of Limnochorda pilosa.</title>
        <authorList>
            <person name="Watanabe M."/>
            <person name="Kojima H."/>
            <person name="Fukui M."/>
        </authorList>
    </citation>
    <scope>NUCLEOTIDE SEQUENCE [LARGE SCALE GENOMIC DNA]</scope>
    <source>
        <strain evidence="10">HC45</strain>
    </source>
</reference>
<dbReference type="Proteomes" id="UP000065807">
    <property type="component" value="Chromosome"/>
</dbReference>
<name>A0A0K2SML0_LIMPI</name>
<keyword evidence="4" id="KW-0067">ATP-binding</keyword>
<organism evidence="9 10">
    <name type="scientific">Limnochorda pilosa</name>
    <dbReference type="NCBI Taxonomy" id="1555112"/>
    <lineage>
        <taxon>Bacteria</taxon>
        <taxon>Bacillati</taxon>
        <taxon>Bacillota</taxon>
        <taxon>Limnochordia</taxon>
        <taxon>Limnochordales</taxon>
        <taxon>Limnochordaceae</taxon>
        <taxon>Limnochorda</taxon>
    </lineage>
</organism>
<dbReference type="InterPro" id="IPR001650">
    <property type="entry name" value="Helicase_C-like"/>
</dbReference>
<dbReference type="InterPro" id="IPR027417">
    <property type="entry name" value="P-loop_NTPase"/>
</dbReference>
<evidence type="ECO:0000256" key="3">
    <source>
        <dbReference type="ARBA" id="ARBA00022806"/>
    </source>
</evidence>
<dbReference type="InterPro" id="IPR007527">
    <property type="entry name" value="Znf_SWIM"/>
</dbReference>
<dbReference type="InterPro" id="IPR011545">
    <property type="entry name" value="DEAD/DEAH_box_helicase_dom"/>
</dbReference>
<dbReference type="SMART" id="SM00490">
    <property type="entry name" value="HELICc"/>
    <property type="match status" value="1"/>
</dbReference>
<dbReference type="STRING" id="1555112.LIP_2223"/>
<keyword evidence="5" id="KW-0863">Zinc-finger</keyword>
<dbReference type="EMBL" id="AP014924">
    <property type="protein sequence ID" value="BAS28064.1"/>
    <property type="molecule type" value="Genomic_DNA"/>
</dbReference>
<dbReference type="PROSITE" id="PS51194">
    <property type="entry name" value="HELICASE_CTER"/>
    <property type="match status" value="1"/>
</dbReference>
<evidence type="ECO:0000259" key="8">
    <source>
        <dbReference type="PROSITE" id="PS51194"/>
    </source>
</evidence>
<keyword evidence="5" id="KW-0479">Metal-binding</keyword>
<dbReference type="OrthoDB" id="9807155at2"/>
<dbReference type="InterPro" id="IPR050474">
    <property type="entry name" value="Hel308_SKI2-like"/>
</dbReference>
<dbReference type="Pfam" id="PF00270">
    <property type="entry name" value="DEAD"/>
    <property type="match status" value="1"/>
</dbReference>
<dbReference type="SUPFAM" id="SSF158702">
    <property type="entry name" value="Sec63 N-terminal domain-like"/>
    <property type="match status" value="1"/>
</dbReference>
<evidence type="ECO:0000313" key="9">
    <source>
        <dbReference type="EMBL" id="BAS28064.1"/>
    </source>
</evidence>
<dbReference type="AlphaFoldDB" id="A0A0K2SML0"/>
<keyword evidence="3 9" id="KW-0347">Helicase</keyword>
<feature type="domain" description="Helicase ATP-binding" evidence="7">
    <location>
        <begin position="15"/>
        <end position="180"/>
    </location>
</feature>
<dbReference type="GO" id="GO:0005524">
    <property type="term" value="F:ATP binding"/>
    <property type="evidence" value="ECO:0007669"/>
    <property type="project" value="UniProtKB-KW"/>
</dbReference>
<feature type="domain" description="Helicase C-terminal" evidence="8">
    <location>
        <begin position="201"/>
        <end position="403"/>
    </location>
</feature>
<feature type="domain" description="SWIM-type" evidence="6">
    <location>
        <begin position="488"/>
        <end position="524"/>
    </location>
</feature>
<dbReference type="PANTHER" id="PTHR47961">
    <property type="entry name" value="DNA POLYMERASE THETA, PUTATIVE (AFU_ORTHOLOGUE AFUA_1G05260)-RELATED"/>
    <property type="match status" value="1"/>
</dbReference>
<dbReference type="SMART" id="SM00487">
    <property type="entry name" value="DEXDc"/>
    <property type="match status" value="1"/>
</dbReference>